<evidence type="ECO:0000313" key="3">
    <source>
        <dbReference type="EMBL" id="KIK05736.1"/>
    </source>
</evidence>
<dbReference type="STRING" id="1095629.A0A0C9XL16"/>
<dbReference type="AlphaFoldDB" id="A0A0C9XL16"/>
<dbReference type="HOGENOM" id="CLU_1402642_0_0_1"/>
<feature type="region of interest" description="Disordered" evidence="2">
    <location>
        <begin position="1"/>
        <end position="44"/>
    </location>
</feature>
<keyword evidence="4" id="KW-1185">Reference proteome</keyword>
<feature type="region of interest" description="Disordered" evidence="2">
    <location>
        <begin position="122"/>
        <end position="194"/>
    </location>
</feature>
<feature type="coiled-coil region" evidence="1">
    <location>
        <begin position="55"/>
        <end position="82"/>
    </location>
</feature>
<dbReference type="EMBL" id="KN838558">
    <property type="protein sequence ID" value="KIK05736.1"/>
    <property type="molecule type" value="Genomic_DNA"/>
</dbReference>
<dbReference type="Proteomes" id="UP000054477">
    <property type="component" value="Unassembled WGS sequence"/>
</dbReference>
<dbReference type="OrthoDB" id="2442602at2759"/>
<evidence type="ECO:0000313" key="4">
    <source>
        <dbReference type="Proteomes" id="UP000054477"/>
    </source>
</evidence>
<feature type="compositionally biased region" description="Basic and acidic residues" evidence="2">
    <location>
        <begin position="17"/>
        <end position="28"/>
    </location>
</feature>
<evidence type="ECO:0000256" key="1">
    <source>
        <dbReference type="SAM" id="Coils"/>
    </source>
</evidence>
<protein>
    <submittedName>
        <fullName evidence="3">Unplaced genomic scaffold K443scaffold_23, whole genome shotgun sequence</fullName>
    </submittedName>
</protein>
<reference evidence="4" key="2">
    <citation type="submission" date="2015-01" db="EMBL/GenBank/DDBJ databases">
        <title>Evolutionary Origins and Diversification of the Mycorrhizal Mutualists.</title>
        <authorList>
            <consortium name="DOE Joint Genome Institute"/>
            <consortium name="Mycorrhizal Genomics Consortium"/>
            <person name="Kohler A."/>
            <person name="Kuo A."/>
            <person name="Nagy L.G."/>
            <person name="Floudas D."/>
            <person name="Copeland A."/>
            <person name="Barry K.W."/>
            <person name="Cichocki N."/>
            <person name="Veneault-Fourrey C."/>
            <person name="LaButti K."/>
            <person name="Lindquist E.A."/>
            <person name="Lipzen A."/>
            <person name="Lundell T."/>
            <person name="Morin E."/>
            <person name="Murat C."/>
            <person name="Riley R."/>
            <person name="Ohm R."/>
            <person name="Sun H."/>
            <person name="Tunlid A."/>
            <person name="Henrissat B."/>
            <person name="Grigoriev I.V."/>
            <person name="Hibbett D.S."/>
            <person name="Martin F."/>
        </authorList>
    </citation>
    <scope>NUCLEOTIDE SEQUENCE [LARGE SCALE GENOMIC DNA]</scope>
    <source>
        <strain evidence="4">LaAM-08-1</strain>
    </source>
</reference>
<gene>
    <name evidence="3" type="ORF">K443DRAFT_336812</name>
</gene>
<sequence>MDPSSSTAALHSSRGTRTAEREKEDRHKAQSRRSTRYKEKYNQMREKYDQATVIRDKHQRDLEVANAKMKKLQAENELLIDAMLLADRGLLERYFPSAEGHDGMPPISTIPADLPLPRSTSLLATSHDNRDPNATPRLGYRSPYSNPIPHANTNGNSMMHSNGIRRRPAEPPMEQHYIVDQPLEFLPPEINGRS</sequence>
<accession>A0A0C9XL16</accession>
<proteinExistence type="predicted"/>
<name>A0A0C9XL16_9AGAR</name>
<evidence type="ECO:0000256" key="2">
    <source>
        <dbReference type="SAM" id="MobiDB-lite"/>
    </source>
</evidence>
<feature type="compositionally biased region" description="Polar residues" evidence="2">
    <location>
        <begin position="151"/>
        <end position="160"/>
    </location>
</feature>
<organism evidence="3 4">
    <name type="scientific">Laccaria amethystina LaAM-08-1</name>
    <dbReference type="NCBI Taxonomy" id="1095629"/>
    <lineage>
        <taxon>Eukaryota</taxon>
        <taxon>Fungi</taxon>
        <taxon>Dikarya</taxon>
        <taxon>Basidiomycota</taxon>
        <taxon>Agaricomycotina</taxon>
        <taxon>Agaricomycetes</taxon>
        <taxon>Agaricomycetidae</taxon>
        <taxon>Agaricales</taxon>
        <taxon>Agaricineae</taxon>
        <taxon>Hydnangiaceae</taxon>
        <taxon>Laccaria</taxon>
    </lineage>
</organism>
<reference evidence="3 4" key="1">
    <citation type="submission" date="2014-04" db="EMBL/GenBank/DDBJ databases">
        <authorList>
            <consortium name="DOE Joint Genome Institute"/>
            <person name="Kuo A."/>
            <person name="Kohler A."/>
            <person name="Nagy L.G."/>
            <person name="Floudas D."/>
            <person name="Copeland A."/>
            <person name="Barry K.W."/>
            <person name="Cichocki N."/>
            <person name="Veneault-Fourrey C."/>
            <person name="LaButti K."/>
            <person name="Lindquist E.A."/>
            <person name="Lipzen A."/>
            <person name="Lundell T."/>
            <person name="Morin E."/>
            <person name="Murat C."/>
            <person name="Sun H."/>
            <person name="Tunlid A."/>
            <person name="Henrissat B."/>
            <person name="Grigoriev I.V."/>
            <person name="Hibbett D.S."/>
            <person name="Martin F."/>
            <person name="Nordberg H.P."/>
            <person name="Cantor M.N."/>
            <person name="Hua S.X."/>
        </authorList>
    </citation>
    <scope>NUCLEOTIDE SEQUENCE [LARGE SCALE GENOMIC DNA]</scope>
    <source>
        <strain evidence="3 4">LaAM-08-1</strain>
    </source>
</reference>
<feature type="compositionally biased region" description="Polar residues" evidence="2">
    <location>
        <begin position="1"/>
        <end position="16"/>
    </location>
</feature>
<keyword evidence="1" id="KW-0175">Coiled coil</keyword>